<evidence type="ECO:0008006" key="4">
    <source>
        <dbReference type="Google" id="ProtNLM"/>
    </source>
</evidence>
<dbReference type="Proteomes" id="UP000017840">
    <property type="component" value="Unassembled WGS sequence"/>
</dbReference>
<keyword evidence="1" id="KW-0472">Membrane</keyword>
<dbReference type="eggNOG" id="arCOG10799">
    <property type="taxonomic scope" value="Archaea"/>
</dbReference>
<gene>
    <name evidence="2" type="ORF">K933_05061</name>
</gene>
<dbReference type="EMBL" id="ASGZ01000013">
    <property type="protein sequence ID" value="ESP89360.1"/>
    <property type="molecule type" value="Genomic_DNA"/>
</dbReference>
<feature type="transmembrane region" description="Helical" evidence="1">
    <location>
        <begin position="29"/>
        <end position="60"/>
    </location>
</feature>
<accession>V4HFA8</accession>
<evidence type="ECO:0000313" key="3">
    <source>
        <dbReference type="Proteomes" id="UP000017840"/>
    </source>
</evidence>
<feature type="transmembrane region" description="Helical" evidence="1">
    <location>
        <begin position="80"/>
        <end position="100"/>
    </location>
</feature>
<keyword evidence="1" id="KW-1133">Transmembrane helix</keyword>
<proteinExistence type="predicted"/>
<dbReference type="AlphaFoldDB" id="V4HFA8"/>
<feature type="transmembrane region" description="Helical" evidence="1">
    <location>
        <begin position="157"/>
        <end position="190"/>
    </location>
</feature>
<comment type="caution">
    <text evidence="2">The sequence shown here is derived from an EMBL/GenBank/DDBJ whole genome shotgun (WGS) entry which is preliminary data.</text>
</comment>
<keyword evidence="1" id="KW-0812">Transmembrane</keyword>
<dbReference type="PATRIC" id="fig|1324957.4.peg.1028"/>
<feature type="transmembrane region" description="Helical" evidence="1">
    <location>
        <begin position="112"/>
        <end position="137"/>
    </location>
</feature>
<protein>
    <recommendedName>
        <fullName evidence="4">DUF624 domain-containing protein</fullName>
    </recommendedName>
</protein>
<organism evidence="2 3">
    <name type="scientific">Candidatus Halobonum tyrrellensis G22</name>
    <dbReference type="NCBI Taxonomy" id="1324957"/>
    <lineage>
        <taxon>Archaea</taxon>
        <taxon>Methanobacteriati</taxon>
        <taxon>Methanobacteriota</taxon>
        <taxon>Stenosarchaea group</taxon>
        <taxon>Halobacteria</taxon>
        <taxon>Halobacteriales</taxon>
        <taxon>Haloferacaceae</taxon>
        <taxon>Candidatus Halobonum</taxon>
    </lineage>
</organism>
<keyword evidence="3" id="KW-1185">Reference proteome</keyword>
<evidence type="ECO:0000313" key="2">
    <source>
        <dbReference type="EMBL" id="ESP89360.1"/>
    </source>
</evidence>
<sequence>METRDVDTRAVYRSFVSAVRFFYDHGPRLVLVSVAWFCCSLPVVTVGPSTLGAYAAVASLREGHTVDRGRVVATVRRHGLSAALLSGVPLAFAAVAALYARRYLLVGSTVALVLGVLATYAAVYAALVLVPTFAALADGEELEPAVRAAVRWTGRNAVGAVMVGMGTFLLFVVTGALTIGFVVVFGGLVAAFHLETLRGPPPKYEAADEGWSPYEGSRR</sequence>
<name>V4HFA8_9EURY</name>
<reference evidence="2 3" key="1">
    <citation type="journal article" date="2013" name="Genome Announc.">
        <title>Draft Genome Sequence of 'Candidatus Halobonum tyrrellensis' Strain G22, Isolated from the Hypersaline Waters of Lake Tyrrell, Australia.</title>
        <authorList>
            <person name="Ugalde J.A."/>
            <person name="Narasingarao P."/>
            <person name="Kuo S."/>
            <person name="Podell S."/>
            <person name="Allen E.E."/>
        </authorList>
    </citation>
    <scope>NUCLEOTIDE SEQUENCE [LARGE SCALE GENOMIC DNA]</scope>
    <source>
        <strain evidence="2 3">G22</strain>
    </source>
</reference>
<dbReference type="OrthoDB" id="307496at2157"/>
<evidence type="ECO:0000256" key="1">
    <source>
        <dbReference type="SAM" id="Phobius"/>
    </source>
</evidence>
<dbReference type="STRING" id="1324957.K933_05061"/>
<dbReference type="RefSeq" id="WP_023393602.1">
    <property type="nucleotide sequence ID" value="NZ_ASGZ01000013.1"/>
</dbReference>